<dbReference type="EMBL" id="NHZO01000154">
    <property type="protein sequence ID" value="PHQ49253.1"/>
    <property type="molecule type" value="Genomic_DNA"/>
</dbReference>
<gene>
    <name evidence="2" type="ORF">BLA24_24645</name>
</gene>
<dbReference type="OrthoDB" id="4495511at2"/>
<accession>A0A2G1XDD7</accession>
<dbReference type="AlphaFoldDB" id="A0A2G1XDD7"/>
<dbReference type="SUPFAM" id="SSF48452">
    <property type="entry name" value="TPR-like"/>
    <property type="match status" value="1"/>
</dbReference>
<evidence type="ECO:0000313" key="3">
    <source>
        <dbReference type="Proteomes" id="UP000222531"/>
    </source>
</evidence>
<name>A0A2G1XDD7_STRCJ</name>
<keyword evidence="3" id="KW-1185">Reference proteome</keyword>
<reference evidence="2 3" key="1">
    <citation type="journal article" date="2017" name="Biochemistry">
        <title>Identification of the Biosynthetic Pathway for the Antibiotic Bicyclomycin.</title>
        <authorList>
            <person name="Patteson J."/>
            <person name="Cai W."/>
            <person name="Johnson R.A."/>
            <person name="Santa Maria K."/>
            <person name="Li B."/>
        </authorList>
    </citation>
    <scope>NUCLEOTIDE SEQUENCE [LARGE SCALE GENOMIC DNA]</scope>
    <source>
        <strain evidence="2 3">ATCC 21532</strain>
    </source>
</reference>
<proteinExistence type="predicted"/>
<dbReference type="RefSeq" id="WP_099201208.1">
    <property type="nucleotide sequence ID" value="NZ_NHZO01000154.1"/>
</dbReference>
<evidence type="ECO:0008006" key="4">
    <source>
        <dbReference type="Google" id="ProtNLM"/>
    </source>
</evidence>
<feature type="region of interest" description="Disordered" evidence="1">
    <location>
        <begin position="521"/>
        <end position="544"/>
    </location>
</feature>
<evidence type="ECO:0000313" key="2">
    <source>
        <dbReference type="EMBL" id="PHQ49253.1"/>
    </source>
</evidence>
<sequence>MTAPPDHRLGQLVARLRAAAWDLTAEELADAVWLAQWVSPAGAAGQAPGGRPPAADRPERTASDAGPARPGAAGPLAPDVPGVSGPAGGAAAERLAERSDPVALYAHGGGRSEPVGAFPIRIPMASSLPGLLGLQRALRPLRGYRTLAAPVRGPLDEDATADRGARSGVLEPVFRPGEGRSVSMQLLMDTSPSMAVWERMLEELHQTCAQLGAFRDVRVRYLHRSADGAPLIGTTAEPGPPGSARHLCPRPAGQFRDPTGRRLTLVISDCVGPLWQEGTAQRLLHDWAHTSPLAVVQPLPPRLWPRTALPAEAGLLTRDPATGGRLHFTPEGYGPGPAPGALPVPVLLPTRDALGTWARLLSGPGRSAVRGAAGWLLPGHPARPAPPHGERDGRTAGELLRAFRAGASPGALRLAVHLAAVPLTLPVMQVVQRAMLPDTGPMELAEVLLSGLLRKLPGADREEPGPWAGARYEFADGVREMLLQSLDRSAAALVLKHCSDYVERHFGKGARNFSALAAAQLSGTQPDPGPPQASDEPGGPAEAGAAEPELFAEVPARVVRWYRPVAVEGGPVAEAERLLRLWHVQGDPGLLHEARALAEPAAGLPFPVGTGRTGPDPAPGGAEPAPAPEAVRARLVLGGVLCALAGTESVRHDPGRRHTILTEAVALLTEARDHTPPGSGRHTEAALELAAAQYAAWLADGDPERLRDAERTLRALSPGTPARHLRLGRVLLALAAAGDEPAGRAGAAAAELRTGHELLESDGAPDAQRGAALLDLAAALRLSGAPAAETLAALARAEETVADDLQRLRCRTEQARAHAAAGDGPAADDAYAGAVALTARDSLGRCELLTEWGESLLGRAEEVAGPRGAIRGGPPSADDAAAAPVPAPDPVGRAEAVLREALTVSPGRWPLRARTQLMLGRALTLRYGRQGFLPDLYESCHLLEQAARRAPDPATRAEAWLRLGYARLLLSRQPGAMPVAEAATAFDAAVKEARRLPTPDGPGSVTAARALHGHGVALERMGLRGAALAAYREARREWWDLTGRLADVPWDEVQATRECVTRLAGE</sequence>
<feature type="region of interest" description="Disordered" evidence="1">
    <location>
        <begin position="42"/>
        <end position="94"/>
    </location>
</feature>
<feature type="region of interest" description="Disordered" evidence="1">
    <location>
        <begin position="866"/>
        <end position="888"/>
    </location>
</feature>
<dbReference type="NCBIfam" id="NF041121">
    <property type="entry name" value="SAV_2336_NTERM"/>
    <property type="match status" value="1"/>
</dbReference>
<protein>
    <recommendedName>
        <fullName evidence="4">Metallophosphoesterase</fullName>
    </recommendedName>
</protein>
<dbReference type="InterPro" id="IPR047738">
    <property type="entry name" value="SAV_2336-like_N"/>
</dbReference>
<organism evidence="2 3">
    <name type="scientific">Streptomyces cinnamoneus</name>
    <name type="common">Streptoverticillium cinnamoneum</name>
    <dbReference type="NCBI Taxonomy" id="53446"/>
    <lineage>
        <taxon>Bacteria</taxon>
        <taxon>Bacillati</taxon>
        <taxon>Actinomycetota</taxon>
        <taxon>Actinomycetes</taxon>
        <taxon>Kitasatosporales</taxon>
        <taxon>Streptomycetaceae</taxon>
        <taxon>Streptomyces</taxon>
        <taxon>Streptomyces cinnamoneus group</taxon>
    </lineage>
</organism>
<evidence type="ECO:0000256" key="1">
    <source>
        <dbReference type="SAM" id="MobiDB-lite"/>
    </source>
</evidence>
<dbReference type="Proteomes" id="UP000222531">
    <property type="component" value="Unassembled WGS sequence"/>
</dbReference>
<feature type="compositionally biased region" description="Low complexity" evidence="1">
    <location>
        <begin position="866"/>
        <end position="884"/>
    </location>
</feature>
<dbReference type="InterPro" id="IPR011990">
    <property type="entry name" value="TPR-like_helical_dom_sf"/>
</dbReference>
<feature type="compositionally biased region" description="Low complexity" evidence="1">
    <location>
        <begin position="65"/>
        <end position="93"/>
    </location>
</feature>
<comment type="caution">
    <text evidence="2">The sequence shown here is derived from an EMBL/GenBank/DDBJ whole genome shotgun (WGS) entry which is preliminary data.</text>
</comment>
<dbReference type="SMR" id="A0A2G1XDD7"/>
<dbReference type="Gene3D" id="1.25.40.10">
    <property type="entry name" value="Tetratricopeptide repeat domain"/>
    <property type="match status" value="1"/>
</dbReference>